<feature type="region of interest" description="Disordered" evidence="3">
    <location>
        <begin position="1399"/>
        <end position="1585"/>
    </location>
</feature>
<feature type="compositionally biased region" description="Polar residues" evidence="3">
    <location>
        <begin position="667"/>
        <end position="682"/>
    </location>
</feature>
<name>A0ABQ0LW68_MYCCL</name>
<evidence type="ECO:0000313" key="7">
    <source>
        <dbReference type="Proteomes" id="UP000815677"/>
    </source>
</evidence>
<evidence type="ECO:0008006" key="8">
    <source>
        <dbReference type="Google" id="ProtNLM"/>
    </source>
</evidence>
<dbReference type="SMART" id="SM00484">
    <property type="entry name" value="XPGI"/>
    <property type="match status" value="2"/>
</dbReference>
<dbReference type="PRINTS" id="PR00853">
    <property type="entry name" value="XPGRADSUPER"/>
</dbReference>
<dbReference type="CDD" id="cd09906">
    <property type="entry name" value="H3TH_YEN1"/>
    <property type="match status" value="1"/>
</dbReference>
<dbReference type="InterPro" id="IPR037316">
    <property type="entry name" value="Yen1_H3TH"/>
</dbReference>
<keyword evidence="2" id="KW-0378">Hydrolase</keyword>
<evidence type="ECO:0000256" key="2">
    <source>
        <dbReference type="ARBA" id="ARBA00022801"/>
    </source>
</evidence>
<dbReference type="Pfam" id="PF18380">
    <property type="entry name" value="GEN1_C"/>
    <property type="match status" value="2"/>
</dbReference>
<feature type="compositionally biased region" description="Polar residues" evidence="3">
    <location>
        <begin position="1511"/>
        <end position="1528"/>
    </location>
</feature>
<dbReference type="InterPro" id="IPR036279">
    <property type="entry name" value="5-3_exonuclease_C_sf"/>
</dbReference>
<dbReference type="CDD" id="cd09870">
    <property type="entry name" value="PIN_YEN1"/>
    <property type="match status" value="2"/>
</dbReference>
<dbReference type="SMART" id="SM00485">
    <property type="entry name" value="XPGN"/>
    <property type="match status" value="1"/>
</dbReference>
<feature type="region of interest" description="Disordered" evidence="3">
    <location>
        <begin position="529"/>
        <end position="729"/>
    </location>
</feature>
<feature type="region of interest" description="Disordered" evidence="3">
    <location>
        <begin position="1321"/>
        <end position="1373"/>
    </location>
</feature>
<keyword evidence="7" id="KW-1185">Reference proteome</keyword>
<evidence type="ECO:0000259" key="5">
    <source>
        <dbReference type="SMART" id="SM00485"/>
    </source>
</evidence>
<dbReference type="InterPro" id="IPR006086">
    <property type="entry name" value="XPG-I_dom"/>
</dbReference>
<sequence length="1585" mass="176067">MGVPGLWKELQPAATPRSLTHLAVTEGFQANPSNQRGYRLGIDASIWFFHAEYGKEGENPELRTLFFRCATLMHAPFLPLFVFDGPHRPDLKRNKRISKSKHALIPGMKGIVEAFGFEWRDAPGEAEAELAYLNRIGVIDGVLSDDVDNFLFGAQTVIRNPSNKLSGNRSNPVLNADGRDDNNHSRVFRMSDIETHPEVSLTRGDMILIGLCSGGDYDTSGMTGCGPKIARGLVKYGLGRSLYDAARNLSRDELKTFLHEWRNQMRHDLRTDSKGYIGKKCVALSKKIPEAFPDIDILLSYVQPITSESPLLRNRDDPRTRYMWSKEPDLGKLAFTCEKHFEWGYRDMIIKRFKTVIWPGAVLRVLRRGVLEMEKRERVGMQPPMTPRKNSNKPVPENTPSKMIAEKFSSMRVDDDDDQVLITKITLSREHASTDHILEYRLEIDPAQLVRLAESGMQGLRKEDLDDEFPELAEAFGGGDSDDDGKKKKGKMSAKWRELPEEERRELELKPLKVWMPACMVRAAEPRLVREWEEKEEAKRAKKASKGRGKGKAKAVEDDEEDEDEEDAPAKPKPKPRAKAKAAKKVVSDEEDERDALPKPKPKAKPAARKTAAKPKPKPPAVREEEEESSPSRLPSARVPVSRPKKTAYVDVSTDEELEDEPMPTFSLGSTAKQPTASTSASADPFARPPRPPPGVVRDLTLLKSSASTSKSAVRDLTKPRDQADMKNYFPLAKARERFAKAKADSAPLPLRPTISQAPARHSASVLEAIESASPSPKRARDNAENRSVASAAASPSKLVPQPFPLELEKLQLRRRPSDLSDEDGDGRVARLNKSPRKSREHTSPRKAASGRVSRSPSPSPASRRPFPSVAAGKSVPVLKRPVLPVVKQRERGDVIVISSDEEDGLWKFLLPAGKVHSFTSFALESWDGTSERVLRIGINANVWLNHTQVEASKKGTASEARLFLFRGARMQRFPVKVVFVFDGTDSEVPFWLRDRVNKALVEKFGSAVKDVIEGMGFEWKEAPGSADAELVYMNTQGELDAVLTDNFQAFLFGALTVMNNWSNNLPINKHHRIVNSQSKDDKNHVRVLRSEDLEFSRNDLILMALFSQEAGMSSRCTLTTRLPAGLCDQLCEAAKGGSKEAVRKFLRTSHWTRDLIRELRKDPQHESLANIVKDTFSFPNIDFLLSCVNPMTSATCKRPLLQSPPGTKLDFGNLAAVCERHFEWAYRDRLLKRFRSVFFPGFILQILLRAVYDDKKLDEHDPASFITEVFSLLAQSPVGDDYEFISKITLLRTHAYTDSTPQYRIVVHPQVLAEFTASGLLGTRHPRPPVSRDDDGDPSTAVDDEDDGMDDEFDAEEQEAEKGAGEGPEAEKKELRVWIPEVVVRRAIPRLVQQFTGAREEKAQKEVEKAERRETKPASKTQASSSAKKGKGKATPAKPVPSAKEFFTPRSKNAANAASPPQSLDATLVASSGSASASTPEEEQEEPPPQKVRSRGLSRPPISLPGLTPTLASTSRTAVSASGSSATPKKRGRKRGRSPNSVPKLAFVVPPRKAARTSETQTTPRAAESSSKPADAEVIEIMSD</sequence>
<dbReference type="Gene3D" id="3.40.50.1010">
    <property type="entry name" value="5'-nuclease"/>
    <property type="match status" value="4"/>
</dbReference>
<dbReference type="PANTHER" id="PTHR11081">
    <property type="entry name" value="FLAP ENDONUCLEASE FAMILY MEMBER"/>
    <property type="match status" value="1"/>
</dbReference>
<feature type="compositionally biased region" description="Acidic residues" evidence="3">
    <location>
        <begin position="1335"/>
        <end position="1360"/>
    </location>
</feature>
<dbReference type="SUPFAM" id="SSF47807">
    <property type="entry name" value="5' to 3' exonuclease, C-terminal subdomain"/>
    <property type="match status" value="1"/>
</dbReference>
<dbReference type="Pfam" id="PF00867">
    <property type="entry name" value="XPG_I"/>
    <property type="match status" value="2"/>
</dbReference>
<feature type="compositionally biased region" description="Polar residues" evidence="3">
    <location>
        <begin position="1451"/>
        <end position="1480"/>
    </location>
</feature>
<feature type="compositionally biased region" description="Low complexity" evidence="3">
    <location>
        <begin position="1419"/>
        <end position="1438"/>
    </location>
</feature>
<feature type="compositionally biased region" description="Acidic residues" evidence="3">
    <location>
        <begin position="557"/>
        <end position="567"/>
    </location>
</feature>
<dbReference type="InterPro" id="IPR029060">
    <property type="entry name" value="PIN-like_dom_sf"/>
</dbReference>
<feature type="compositionally biased region" description="Basic and acidic residues" evidence="3">
    <location>
        <begin position="529"/>
        <end position="539"/>
    </location>
</feature>
<feature type="compositionally biased region" description="Basic and acidic residues" evidence="3">
    <location>
        <begin position="1399"/>
        <end position="1418"/>
    </location>
</feature>
<feature type="compositionally biased region" description="Basic residues" evidence="3">
    <location>
        <begin position="540"/>
        <end position="553"/>
    </location>
</feature>
<evidence type="ECO:0000256" key="1">
    <source>
        <dbReference type="ARBA" id="ARBA00022722"/>
    </source>
</evidence>
<accession>A0ABQ0LW68</accession>
<feature type="compositionally biased region" description="Low complexity" evidence="3">
    <location>
        <begin position="848"/>
        <end position="870"/>
    </location>
</feature>
<feature type="domain" description="XPG N-terminal" evidence="5">
    <location>
        <begin position="1"/>
        <end position="103"/>
    </location>
</feature>
<reference evidence="6" key="1">
    <citation type="submission" date="2014-09" db="EMBL/GenBank/DDBJ databases">
        <title>Genome sequence of the luminous mushroom Mycena chlorophos for searching fungal bioluminescence genes.</title>
        <authorList>
            <person name="Tanaka Y."/>
            <person name="Kasuga D."/>
            <person name="Oba Y."/>
            <person name="Hase S."/>
            <person name="Sato K."/>
            <person name="Oba Y."/>
            <person name="Sakakibara Y."/>
        </authorList>
    </citation>
    <scope>NUCLEOTIDE SEQUENCE</scope>
</reference>
<feature type="compositionally biased region" description="Basic and acidic residues" evidence="3">
    <location>
        <begin position="807"/>
        <end position="819"/>
    </location>
</feature>
<feature type="compositionally biased region" description="Polar residues" evidence="3">
    <location>
        <begin position="1558"/>
        <end position="1573"/>
    </location>
</feature>
<dbReference type="EMBL" id="DF848977">
    <property type="protein sequence ID" value="GAT55330.1"/>
    <property type="molecule type" value="Genomic_DNA"/>
</dbReference>
<feature type="domain" description="XPG-I" evidence="4">
    <location>
        <begin position="113"/>
        <end position="193"/>
    </location>
</feature>
<proteinExistence type="predicted"/>
<feature type="domain" description="XPG-I" evidence="4">
    <location>
        <begin position="1014"/>
        <end position="1082"/>
    </location>
</feature>
<feature type="region of interest" description="Disordered" evidence="3">
    <location>
        <begin position="472"/>
        <end position="493"/>
    </location>
</feature>
<feature type="compositionally biased region" description="Acidic residues" evidence="3">
    <location>
        <begin position="653"/>
        <end position="662"/>
    </location>
</feature>
<dbReference type="InterPro" id="IPR006084">
    <property type="entry name" value="XPG/Rad2"/>
</dbReference>
<dbReference type="SUPFAM" id="SSF88723">
    <property type="entry name" value="PIN domain-like"/>
    <property type="match status" value="2"/>
</dbReference>
<keyword evidence="1" id="KW-0540">Nuclease</keyword>
<feature type="compositionally biased region" description="Basic residues" evidence="3">
    <location>
        <begin position="1529"/>
        <end position="1538"/>
    </location>
</feature>
<dbReference type="PANTHER" id="PTHR11081:SF75">
    <property type="entry name" value="ENDONUCLEASE, PUTATIVE (AFU_ORTHOLOGUE AFUA_3G13260)-RELATED"/>
    <property type="match status" value="1"/>
</dbReference>
<evidence type="ECO:0000313" key="6">
    <source>
        <dbReference type="EMBL" id="GAT55330.1"/>
    </source>
</evidence>
<evidence type="ECO:0000259" key="4">
    <source>
        <dbReference type="SMART" id="SM00484"/>
    </source>
</evidence>
<dbReference type="Proteomes" id="UP000815677">
    <property type="component" value="Unassembled WGS sequence"/>
</dbReference>
<organism evidence="6 7">
    <name type="scientific">Mycena chlorophos</name>
    <name type="common">Agaric fungus</name>
    <name type="synonym">Agaricus chlorophos</name>
    <dbReference type="NCBI Taxonomy" id="658473"/>
    <lineage>
        <taxon>Eukaryota</taxon>
        <taxon>Fungi</taxon>
        <taxon>Dikarya</taxon>
        <taxon>Basidiomycota</taxon>
        <taxon>Agaricomycotina</taxon>
        <taxon>Agaricomycetes</taxon>
        <taxon>Agaricomycetidae</taxon>
        <taxon>Agaricales</taxon>
        <taxon>Marasmiineae</taxon>
        <taxon>Mycenaceae</taxon>
        <taxon>Mycena</taxon>
    </lineage>
</organism>
<feature type="compositionally biased region" description="Basic and acidic residues" evidence="3">
    <location>
        <begin position="1361"/>
        <end position="1373"/>
    </location>
</feature>
<feature type="compositionally biased region" description="Basic and acidic residues" evidence="3">
    <location>
        <begin position="713"/>
        <end position="725"/>
    </location>
</feature>
<feature type="region of interest" description="Disordered" evidence="3">
    <location>
        <begin position="741"/>
        <end position="870"/>
    </location>
</feature>
<dbReference type="InterPro" id="IPR041177">
    <property type="entry name" value="GEN1_C"/>
</dbReference>
<feature type="compositionally biased region" description="Basic residues" evidence="3">
    <location>
        <begin position="572"/>
        <end position="584"/>
    </location>
</feature>
<feature type="compositionally biased region" description="Low complexity" evidence="3">
    <location>
        <begin position="700"/>
        <end position="712"/>
    </location>
</feature>
<dbReference type="InterPro" id="IPR006085">
    <property type="entry name" value="XPG_DNA_repair_N"/>
</dbReference>
<feature type="compositionally biased region" description="Basic residues" evidence="3">
    <location>
        <begin position="600"/>
        <end position="617"/>
    </location>
</feature>
<protein>
    <recommendedName>
        <fullName evidence="8">XPG-I domain-containing protein</fullName>
    </recommendedName>
</protein>
<evidence type="ECO:0000256" key="3">
    <source>
        <dbReference type="SAM" id="MobiDB-lite"/>
    </source>
</evidence>
<gene>
    <name evidence="6" type="ORF">MCHLO_12110</name>
</gene>